<dbReference type="GO" id="GO:0006979">
    <property type="term" value="P:response to oxidative stress"/>
    <property type="evidence" value="ECO:0007669"/>
    <property type="project" value="TreeGrafter"/>
</dbReference>
<proteinExistence type="inferred from homology"/>
<dbReference type="GO" id="GO:0005829">
    <property type="term" value="C:cytosol"/>
    <property type="evidence" value="ECO:0007669"/>
    <property type="project" value="TreeGrafter"/>
</dbReference>
<evidence type="ECO:0000256" key="4">
    <source>
        <dbReference type="ARBA" id="ARBA00022559"/>
    </source>
</evidence>
<feature type="non-terminal residue" evidence="11">
    <location>
        <position position="191"/>
    </location>
</feature>
<gene>
    <name evidence="11" type="ORF">A3A35_00960</name>
</gene>
<keyword evidence="5" id="KW-0049">Antioxidant</keyword>
<evidence type="ECO:0000313" key="11">
    <source>
        <dbReference type="EMBL" id="OGG71483.1"/>
    </source>
</evidence>
<name>A0A1F6ECS4_9BACT</name>
<dbReference type="Pfam" id="PF00578">
    <property type="entry name" value="AhpC-TSA"/>
    <property type="match status" value="1"/>
</dbReference>
<evidence type="ECO:0000256" key="8">
    <source>
        <dbReference type="ARBA" id="ARBA00023284"/>
    </source>
</evidence>
<evidence type="ECO:0000256" key="9">
    <source>
        <dbReference type="PIRSR" id="PIRSR000239-1"/>
    </source>
</evidence>
<keyword evidence="8" id="KW-0676">Redox-active center</keyword>
<dbReference type="CDD" id="cd03015">
    <property type="entry name" value="PRX_Typ2cys"/>
    <property type="match status" value="1"/>
</dbReference>
<dbReference type="Proteomes" id="UP000179115">
    <property type="component" value="Unassembled WGS sequence"/>
</dbReference>
<comment type="subcellular location">
    <subcellularLocation>
        <location evidence="1">Cytoplasm</location>
    </subcellularLocation>
</comment>
<comment type="caution">
    <text evidence="11">The sequence shown here is derived from an EMBL/GenBank/DDBJ whole genome shotgun (WGS) entry which is preliminary data.</text>
</comment>
<dbReference type="PANTHER" id="PTHR10681">
    <property type="entry name" value="THIOREDOXIN PEROXIDASE"/>
    <property type="match status" value="1"/>
</dbReference>
<dbReference type="GO" id="GO:0033554">
    <property type="term" value="P:cellular response to stress"/>
    <property type="evidence" value="ECO:0007669"/>
    <property type="project" value="TreeGrafter"/>
</dbReference>
<dbReference type="FunFam" id="3.40.30.10:FF:000002">
    <property type="entry name" value="Alkyl hydroperoxide reductase C"/>
    <property type="match status" value="1"/>
</dbReference>
<evidence type="ECO:0000256" key="7">
    <source>
        <dbReference type="ARBA" id="ARBA00023157"/>
    </source>
</evidence>
<dbReference type="GO" id="GO:0008379">
    <property type="term" value="F:thioredoxin peroxidase activity"/>
    <property type="evidence" value="ECO:0007669"/>
    <property type="project" value="TreeGrafter"/>
</dbReference>
<evidence type="ECO:0000256" key="5">
    <source>
        <dbReference type="ARBA" id="ARBA00022862"/>
    </source>
</evidence>
<dbReference type="PANTHER" id="PTHR10681:SF121">
    <property type="entry name" value="ALKYL HYDROPEROXIDE REDUCTASE C"/>
    <property type="match status" value="1"/>
</dbReference>
<evidence type="ECO:0000259" key="10">
    <source>
        <dbReference type="PROSITE" id="PS51352"/>
    </source>
</evidence>
<dbReference type="STRING" id="1798508.A3A35_00960"/>
<organism evidence="11 12">
    <name type="scientific">Candidatus Kaiserbacteria bacterium RIFCSPLOWO2_01_FULL_51_21</name>
    <dbReference type="NCBI Taxonomy" id="1798508"/>
    <lineage>
        <taxon>Bacteria</taxon>
        <taxon>Candidatus Kaiseribacteriota</taxon>
    </lineage>
</organism>
<sequence>MIKGKTCICDCCEHVDAVRIGEIVPDIAFRVYHKDNDIKMRLGDFKGRWLILFFYPADFTFVCPTELEDMANHYDGFLKEGAEVVSVSTDSVYVHKAWRDASPSIKKIQFPMASDRTHELSHAFGVHIENEGNSLRGSFIIDSDGILQSYEVNADGIGRNAEELLRKFQAAKFVHDNGNKVCPANWHPGDD</sequence>
<keyword evidence="3" id="KW-0963">Cytoplasm</keyword>
<dbReference type="InterPro" id="IPR036249">
    <property type="entry name" value="Thioredoxin-like_sf"/>
</dbReference>
<dbReference type="AlphaFoldDB" id="A0A1F6ECS4"/>
<dbReference type="PROSITE" id="PS51352">
    <property type="entry name" value="THIOREDOXIN_2"/>
    <property type="match status" value="1"/>
</dbReference>
<keyword evidence="6" id="KW-0560">Oxidoreductase</keyword>
<feature type="active site" description="Cysteine sulfenic acid (-SOH) intermediate; for peroxidase activity" evidence="9">
    <location>
        <position position="63"/>
    </location>
</feature>
<evidence type="ECO:0000313" key="12">
    <source>
        <dbReference type="Proteomes" id="UP000179115"/>
    </source>
</evidence>
<dbReference type="PIRSF" id="PIRSF000239">
    <property type="entry name" value="AHPC"/>
    <property type="match status" value="1"/>
</dbReference>
<dbReference type="GO" id="GO:0042744">
    <property type="term" value="P:hydrogen peroxide catabolic process"/>
    <property type="evidence" value="ECO:0007669"/>
    <property type="project" value="TreeGrafter"/>
</dbReference>
<keyword evidence="4" id="KW-0575">Peroxidase</keyword>
<accession>A0A1F6ECS4</accession>
<evidence type="ECO:0000256" key="6">
    <source>
        <dbReference type="ARBA" id="ARBA00023002"/>
    </source>
</evidence>
<dbReference type="InterPro" id="IPR000866">
    <property type="entry name" value="AhpC/TSA"/>
</dbReference>
<evidence type="ECO:0000256" key="2">
    <source>
        <dbReference type="ARBA" id="ARBA00009796"/>
    </source>
</evidence>
<comment type="similarity">
    <text evidence="2">Belongs to the peroxiredoxin family. AhpC/Prx1 subfamily.</text>
</comment>
<dbReference type="SUPFAM" id="SSF52833">
    <property type="entry name" value="Thioredoxin-like"/>
    <property type="match status" value="1"/>
</dbReference>
<dbReference type="Gene3D" id="3.40.30.10">
    <property type="entry name" value="Glutaredoxin"/>
    <property type="match status" value="1"/>
</dbReference>
<reference evidence="11 12" key="1">
    <citation type="journal article" date="2016" name="Nat. Commun.">
        <title>Thousands of microbial genomes shed light on interconnected biogeochemical processes in an aquifer system.</title>
        <authorList>
            <person name="Anantharaman K."/>
            <person name="Brown C.T."/>
            <person name="Hug L.A."/>
            <person name="Sharon I."/>
            <person name="Castelle C.J."/>
            <person name="Probst A.J."/>
            <person name="Thomas B.C."/>
            <person name="Singh A."/>
            <person name="Wilkins M.J."/>
            <person name="Karaoz U."/>
            <person name="Brodie E.L."/>
            <person name="Williams K.H."/>
            <person name="Hubbard S.S."/>
            <person name="Banfield J.F."/>
        </authorList>
    </citation>
    <scope>NUCLEOTIDE SEQUENCE [LARGE SCALE GENOMIC DNA]</scope>
</reference>
<feature type="domain" description="Thioredoxin" evidence="10">
    <location>
        <begin position="18"/>
        <end position="173"/>
    </location>
</feature>
<protein>
    <submittedName>
        <fullName evidence="11">Peroxiredoxin</fullName>
    </submittedName>
</protein>
<dbReference type="EMBL" id="MFLV01000019">
    <property type="protein sequence ID" value="OGG71483.1"/>
    <property type="molecule type" value="Genomic_DNA"/>
</dbReference>
<dbReference type="InterPro" id="IPR013766">
    <property type="entry name" value="Thioredoxin_domain"/>
</dbReference>
<dbReference type="InterPro" id="IPR050217">
    <property type="entry name" value="Peroxiredoxin"/>
</dbReference>
<dbReference type="GO" id="GO:0045454">
    <property type="term" value="P:cell redox homeostasis"/>
    <property type="evidence" value="ECO:0007669"/>
    <property type="project" value="TreeGrafter"/>
</dbReference>
<keyword evidence="7" id="KW-1015">Disulfide bond</keyword>
<evidence type="ECO:0000256" key="3">
    <source>
        <dbReference type="ARBA" id="ARBA00022490"/>
    </source>
</evidence>
<evidence type="ECO:0000256" key="1">
    <source>
        <dbReference type="ARBA" id="ARBA00004496"/>
    </source>
</evidence>
<dbReference type="InterPro" id="IPR024706">
    <property type="entry name" value="Peroxiredoxin_AhpC-typ"/>
</dbReference>